<dbReference type="EMBL" id="JBBYHR010000004">
    <property type="protein sequence ID" value="MEL1244468.1"/>
    <property type="molecule type" value="Genomic_DNA"/>
</dbReference>
<sequence length="158" mass="16458">MIKRSVAMLAIAALALTSCKKENAALRIDDATAKKAELAHAESGKLPVIKFASMDHDFGTISEGETVEHTYTFTNEGTADLVVSNVKASCGCTVPSYTETPVKPGGSGEIKVTFNSSGKSGAQSKQVTVTLNTEKGTEVLNFKANVTPKAGGIGVVKH</sequence>
<dbReference type="PROSITE" id="PS51257">
    <property type="entry name" value="PROKAR_LIPOPROTEIN"/>
    <property type="match status" value="1"/>
</dbReference>
<comment type="caution">
    <text evidence="1">The sequence shown here is derived from an EMBL/GenBank/DDBJ whole genome shotgun (WGS) entry which is preliminary data.</text>
</comment>
<proteinExistence type="predicted"/>
<dbReference type="InterPro" id="IPR011467">
    <property type="entry name" value="DUF1573"/>
</dbReference>
<reference evidence="1 2" key="1">
    <citation type="submission" date="2024-04" db="EMBL/GenBank/DDBJ databases">
        <title>Flavobacterium sp. DGU11 16S ribosomal RNA gene Genome sequencing and assembly.</title>
        <authorList>
            <person name="Park S."/>
        </authorList>
    </citation>
    <scope>NUCLEOTIDE SEQUENCE [LARGE SCALE GENOMIC DNA]</scope>
    <source>
        <strain evidence="1 2">DGU11</strain>
    </source>
</reference>
<accession>A0ABU9HWC8</accession>
<dbReference type="Pfam" id="PF07610">
    <property type="entry name" value="DUF1573"/>
    <property type="match status" value="1"/>
</dbReference>
<gene>
    <name evidence="1" type="ORF">AAEO56_09365</name>
</gene>
<protein>
    <submittedName>
        <fullName evidence="1">DUF1573 domain-containing protein</fullName>
    </submittedName>
</protein>
<dbReference type="InterPro" id="IPR013783">
    <property type="entry name" value="Ig-like_fold"/>
</dbReference>
<organism evidence="1 2">
    <name type="scientific">Flavobacterium arundinis</name>
    <dbReference type="NCBI Taxonomy" id="3139143"/>
    <lineage>
        <taxon>Bacteria</taxon>
        <taxon>Pseudomonadati</taxon>
        <taxon>Bacteroidota</taxon>
        <taxon>Flavobacteriia</taxon>
        <taxon>Flavobacteriales</taxon>
        <taxon>Flavobacteriaceae</taxon>
        <taxon>Flavobacterium</taxon>
    </lineage>
</organism>
<dbReference type="Gene3D" id="2.60.40.10">
    <property type="entry name" value="Immunoglobulins"/>
    <property type="match status" value="1"/>
</dbReference>
<evidence type="ECO:0000313" key="1">
    <source>
        <dbReference type="EMBL" id="MEL1244468.1"/>
    </source>
</evidence>
<dbReference type="PANTHER" id="PTHR37833">
    <property type="entry name" value="LIPOPROTEIN-RELATED"/>
    <property type="match status" value="1"/>
</dbReference>
<dbReference type="RefSeq" id="WP_341696785.1">
    <property type="nucleotide sequence ID" value="NZ_JBBYHR010000004.1"/>
</dbReference>
<name>A0ABU9HWC8_9FLAO</name>
<keyword evidence="2" id="KW-1185">Reference proteome</keyword>
<dbReference type="Proteomes" id="UP001464555">
    <property type="component" value="Unassembled WGS sequence"/>
</dbReference>
<evidence type="ECO:0000313" key="2">
    <source>
        <dbReference type="Proteomes" id="UP001464555"/>
    </source>
</evidence>
<dbReference type="PANTHER" id="PTHR37833:SF1">
    <property type="entry name" value="SIGNAL PEPTIDE PROTEIN"/>
    <property type="match status" value="1"/>
</dbReference>